<organism evidence="1 2">
    <name type="scientific">Mucilaginibacter gossypii</name>
    <dbReference type="NCBI Taxonomy" id="551996"/>
    <lineage>
        <taxon>Bacteria</taxon>
        <taxon>Pseudomonadati</taxon>
        <taxon>Bacteroidota</taxon>
        <taxon>Sphingobacteriia</taxon>
        <taxon>Sphingobacteriales</taxon>
        <taxon>Sphingobacteriaceae</taxon>
        <taxon>Mucilaginibacter</taxon>
    </lineage>
</organism>
<gene>
    <name evidence="1" type="ORF">SAMN05192573_1314</name>
</gene>
<dbReference type="STRING" id="551996.SAMN05192573_1314"/>
<keyword evidence="2" id="KW-1185">Reference proteome</keyword>
<evidence type="ECO:0000313" key="1">
    <source>
        <dbReference type="EMBL" id="SDI74800.1"/>
    </source>
</evidence>
<reference evidence="2" key="1">
    <citation type="submission" date="2016-10" db="EMBL/GenBank/DDBJ databases">
        <authorList>
            <person name="Varghese N."/>
            <person name="Submissions S."/>
        </authorList>
    </citation>
    <scope>NUCLEOTIDE SEQUENCE [LARGE SCALE GENOMIC DNA]</scope>
    <source>
        <strain evidence="2">Gh-67</strain>
    </source>
</reference>
<name>A0A1G8N5H9_9SPHI</name>
<dbReference type="Proteomes" id="UP000199705">
    <property type="component" value="Unassembled WGS sequence"/>
</dbReference>
<dbReference type="AlphaFoldDB" id="A0A1G8N5H9"/>
<evidence type="ECO:0000313" key="2">
    <source>
        <dbReference type="Proteomes" id="UP000199705"/>
    </source>
</evidence>
<dbReference type="EMBL" id="FNCG01000031">
    <property type="protein sequence ID" value="SDI74800.1"/>
    <property type="molecule type" value="Genomic_DNA"/>
</dbReference>
<accession>A0A1G8N5H9</accession>
<protein>
    <submittedName>
        <fullName evidence="1">Uncharacterized protein</fullName>
    </submittedName>
</protein>
<proteinExistence type="predicted"/>
<sequence>MESPFTPAGLHKTETMCLADHSCNTLAFQRFFHDPQDAFL</sequence>